<dbReference type="InterPro" id="IPR043502">
    <property type="entry name" value="DNA/RNA_pol_sf"/>
</dbReference>
<comment type="caution">
    <text evidence="4">The sequence shown here is derived from an EMBL/GenBank/DDBJ whole genome shotgun (WGS) entry which is preliminary data.</text>
</comment>
<dbReference type="Pfam" id="PF08284">
    <property type="entry name" value="RVP_2"/>
    <property type="match status" value="1"/>
</dbReference>
<feature type="compositionally biased region" description="Basic and acidic residues" evidence="1">
    <location>
        <begin position="209"/>
        <end position="219"/>
    </location>
</feature>
<dbReference type="SUPFAM" id="SSF56672">
    <property type="entry name" value="DNA/RNA polymerases"/>
    <property type="match status" value="1"/>
</dbReference>
<sequence>MEQFTRILFNVGGNNVEASGSASRQAQQTEPTVGQDGSGGSGVGAVIGLFAAVGECGAGGPGGAGVASQGSSHSRWTKRIVQTERISPQKRTPTQPTSQSSTSSQVPVTETMNADGREMSDGVPTRSSATCGASEWSFLDGRLATASRGGRTGERAGRGDGRTRGHSCGQGDGRNDGPDGLVGGQGSAVNGGDQSRGQWDGRNQNSDAINDHIRGDVRNANEGNNRRGCTHKEFLACNPKEYDGKGGVIVYTRWIKKMESVHDMSGCRNSQGVKYTGGLFVGKALTWWNFEIHTRGREADVGMSWEDFRTLTREEFLRCKSWKLSCGITPWSELAMLRILIGFMSWLATEPKTIQKAVQLAGTLTDEAFRNGSIKNNPKKRGNWENLAHRPGGYQQNQVLAVNGGQYRGNQARGREFMLGAEEARQDPNIMTGTFTLKNHYATTLLDSGDDYSFVSTTFLPLLDIEPSDLGFSYEIEIASGHLVEINKVIMGCKLEIEGHMFDINLTPFVSGSFDVIIGMDWLSNHRAEIICHEKVVRIPLLDGKVLRVLEDKPKEKMRQFISVKAKEKEKEEIVVVRDFPEVFSMDLSGLPSVWKIKFRIELIPGATPVEKSLYRLEPFELEELRVINGDGIHVDPSKIEAVKNWEAPRIPSEVCSFLGLVRYYRILIENFSKIAKPFIVLAQKSKTFDWGEERENAFQTLKDKLCNAPVLALPDRPKDFIVYCNALGLGLGYVLMQRNKVISYASKQLKIHEKNYTTHDLELDAVMFALKIRRHYLYRTNSVIYTDHKSKGNVVADALSRKKRVKPKRVVAMNMTLQSSIKDRILAAQKEAFVESAGLQSGIDEMIELRNDGANRYWWPGMKEDIVVYLRITMDFVTKFPRTSSGDDAIWVIVDRLTNSAHFLSMREDYKMDRLARLYLNKIVARHGTDDQSESKIQTLEDMLRACNLDLGGSWDVHLPIVEFSYNNSYHSSVRCAPFEALLKAARDRQKSYADKRRKPRFSICDHVLLKVSPWKGVVRFGKKGKLTPRFVRPFENIEKVGIVAYRLDLLEELNGVHDTFHLSNLMKCLADPTMQVPLDEIRVDDKLNFVEEHVEIGKNPKQHTKPPRVVPPFKAAL</sequence>
<evidence type="ECO:0000259" key="3">
    <source>
        <dbReference type="Pfam" id="PF24626"/>
    </source>
</evidence>
<dbReference type="CDD" id="cd00303">
    <property type="entry name" value="retropepsin_like"/>
    <property type="match status" value="1"/>
</dbReference>
<evidence type="ECO:0000313" key="4">
    <source>
        <dbReference type="EMBL" id="GEX85640.1"/>
    </source>
</evidence>
<protein>
    <submittedName>
        <fullName evidence="4">Uncharacterized protein</fullName>
    </submittedName>
</protein>
<dbReference type="PANTHER" id="PTHR34072">
    <property type="entry name" value="ENZYMATIC POLYPROTEIN-RELATED"/>
    <property type="match status" value="1"/>
</dbReference>
<name>A0A699HAQ0_TANCI</name>
<evidence type="ECO:0000259" key="2">
    <source>
        <dbReference type="Pfam" id="PF17919"/>
    </source>
</evidence>
<dbReference type="AlphaFoldDB" id="A0A699HAQ0"/>
<dbReference type="EMBL" id="BKCJ010134687">
    <property type="protein sequence ID" value="GEX85640.1"/>
    <property type="molecule type" value="Genomic_DNA"/>
</dbReference>
<feature type="compositionally biased region" description="Low complexity" evidence="1">
    <location>
        <begin position="92"/>
        <end position="108"/>
    </location>
</feature>
<dbReference type="Pfam" id="PF17919">
    <property type="entry name" value="RT_RNaseH_2"/>
    <property type="match status" value="1"/>
</dbReference>
<dbReference type="InterPro" id="IPR043128">
    <property type="entry name" value="Rev_trsase/Diguanyl_cyclase"/>
</dbReference>
<dbReference type="SUPFAM" id="SSF53098">
    <property type="entry name" value="Ribonuclease H-like"/>
    <property type="match status" value="1"/>
</dbReference>
<dbReference type="Pfam" id="PF24626">
    <property type="entry name" value="SH3_Tf2-1"/>
    <property type="match status" value="1"/>
</dbReference>
<dbReference type="InterPro" id="IPR036397">
    <property type="entry name" value="RNaseH_sf"/>
</dbReference>
<dbReference type="Gene3D" id="3.30.70.270">
    <property type="match status" value="1"/>
</dbReference>
<dbReference type="Gene3D" id="2.40.70.10">
    <property type="entry name" value="Acid Proteases"/>
    <property type="match status" value="1"/>
</dbReference>
<feature type="compositionally biased region" description="Polar residues" evidence="1">
    <location>
        <begin position="14"/>
        <end position="32"/>
    </location>
</feature>
<dbReference type="InterPro" id="IPR021109">
    <property type="entry name" value="Peptidase_aspartic_dom_sf"/>
</dbReference>
<gene>
    <name evidence="4" type="ORF">Tci_357615</name>
</gene>
<dbReference type="InterPro" id="IPR012337">
    <property type="entry name" value="RNaseH-like_sf"/>
</dbReference>
<feature type="compositionally biased region" description="Basic and acidic residues" evidence="1">
    <location>
        <begin position="151"/>
        <end position="163"/>
    </location>
</feature>
<organism evidence="4">
    <name type="scientific">Tanacetum cinerariifolium</name>
    <name type="common">Dalmatian daisy</name>
    <name type="synonym">Chrysanthemum cinerariifolium</name>
    <dbReference type="NCBI Taxonomy" id="118510"/>
    <lineage>
        <taxon>Eukaryota</taxon>
        <taxon>Viridiplantae</taxon>
        <taxon>Streptophyta</taxon>
        <taxon>Embryophyta</taxon>
        <taxon>Tracheophyta</taxon>
        <taxon>Spermatophyta</taxon>
        <taxon>Magnoliopsida</taxon>
        <taxon>eudicotyledons</taxon>
        <taxon>Gunneridae</taxon>
        <taxon>Pentapetalae</taxon>
        <taxon>asterids</taxon>
        <taxon>campanulids</taxon>
        <taxon>Asterales</taxon>
        <taxon>Asteraceae</taxon>
        <taxon>Asteroideae</taxon>
        <taxon>Anthemideae</taxon>
        <taxon>Anthemidinae</taxon>
        <taxon>Tanacetum</taxon>
    </lineage>
</organism>
<feature type="region of interest" description="Disordered" evidence="1">
    <location>
        <begin position="61"/>
        <end position="108"/>
    </location>
</feature>
<evidence type="ECO:0000256" key="1">
    <source>
        <dbReference type="SAM" id="MobiDB-lite"/>
    </source>
</evidence>
<reference evidence="4" key="1">
    <citation type="journal article" date="2019" name="Sci. Rep.">
        <title>Draft genome of Tanacetum cinerariifolium, the natural source of mosquito coil.</title>
        <authorList>
            <person name="Yamashiro T."/>
            <person name="Shiraishi A."/>
            <person name="Satake H."/>
            <person name="Nakayama K."/>
        </authorList>
    </citation>
    <scope>NUCLEOTIDE SEQUENCE</scope>
</reference>
<dbReference type="GO" id="GO:0003676">
    <property type="term" value="F:nucleic acid binding"/>
    <property type="evidence" value="ECO:0007669"/>
    <property type="project" value="InterPro"/>
</dbReference>
<dbReference type="InterPro" id="IPR041577">
    <property type="entry name" value="RT_RNaseH_2"/>
</dbReference>
<feature type="domain" description="Reverse transcriptase/retrotransposon-derived protein RNase H-like" evidence="2">
    <location>
        <begin position="691"/>
        <end position="782"/>
    </location>
</feature>
<dbReference type="Gene3D" id="3.30.420.10">
    <property type="entry name" value="Ribonuclease H-like superfamily/Ribonuclease H"/>
    <property type="match status" value="1"/>
</dbReference>
<feature type="compositionally biased region" description="Polar residues" evidence="1">
    <location>
        <begin position="192"/>
        <end position="208"/>
    </location>
</feature>
<dbReference type="SUPFAM" id="SSF50630">
    <property type="entry name" value="Acid proteases"/>
    <property type="match status" value="1"/>
</dbReference>
<accession>A0A699HAQ0</accession>
<proteinExistence type="predicted"/>
<feature type="region of interest" description="Disordered" evidence="1">
    <location>
        <begin position="14"/>
        <end position="39"/>
    </location>
</feature>
<feature type="region of interest" description="Disordered" evidence="1">
    <location>
        <begin position="142"/>
        <end position="225"/>
    </location>
</feature>
<dbReference type="FunFam" id="3.30.70.270:FF:000020">
    <property type="entry name" value="Transposon Tf2-6 polyprotein-like Protein"/>
    <property type="match status" value="1"/>
</dbReference>
<dbReference type="PANTHER" id="PTHR34072:SF52">
    <property type="entry name" value="RIBONUCLEASE H"/>
    <property type="match status" value="1"/>
</dbReference>
<dbReference type="InterPro" id="IPR056924">
    <property type="entry name" value="SH3_Tf2-1"/>
</dbReference>
<feature type="non-terminal residue" evidence="4">
    <location>
        <position position="1119"/>
    </location>
</feature>
<feature type="domain" description="Tf2-1-like SH3-like" evidence="3">
    <location>
        <begin position="1007"/>
        <end position="1070"/>
    </location>
</feature>